<keyword evidence="7" id="KW-0539">Nucleus</keyword>
<evidence type="ECO:0000256" key="1">
    <source>
        <dbReference type="ARBA" id="ARBA00004604"/>
    </source>
</evidence>
<dbReference type="GO" id="GO:0003723">
    <property type="term" value="F:RNA binding"/>
    <property type="evidence" value="ECO:0007669"/>
    <property type="project" value="InterPro"/>
</dbReference>
<accession>A0A8H4R880</accession>
<dbReference type="GO" id="GO:2000234">
    <property type="term" value="P:positive regulation of rRNA processing"/>
    <property type="evidence" value="ECO:0007669"/>
    <property type="project" value="TreeGrafter"/>
</dbReference>
<feature type="region of interest" description="Disordered" evidence="9">
    <location>
        <begin position="1"/>
        <end position="72"/>
    </location>
</feature>
<dbReference type="GO" id="GO:0045943">
    <property type="term" value="P:positive regulation of transcription by RNA polymerase I"/>
    <property type="evidence" value="ECO:0007669"/>
    <property type="project" value="InterPro"/>
</dbReference>
<evidence type="ECO:0000256" key="2">
    <source>
        <dbReference type="ARBA" id="ARBA00022517"/>
    </source>
</evidence>
<reference evidence="10 11" key="1">
    <citation type="submission" date="2020-03" db="EMBL/GenBank/DDBJ databases">
        <title>Draft Genome Sequence of Cudoniella acicularis.</title>
        <authorList>
            <person name="Buettner E."/>
            <person name="Kellner H."/>
        </authorList>
    </citation>
    <scope>NUCLEOTIDE SEQUENCE [LARGE SCALE GENOMIC DNA]</scope>
    <source>
        <strain evidence="10 11">DSM 108380</strain>
    </source>
</reference>
<organism evidence="10 11">
    <name type="scientific">Cudoniella acicularis</name>
    <dbReference type="NCBI Taxonomy" id="354080"/>
    <lineage>
        <taxon>Eukaryota</taxon>
        <taxon>Fungi</taxon>
        <taxon>Dikarya</taxon>
        <taxon>Ascomycota</taxon>
        <taxon>Pezizomycotina</taxon>
        <taxon>Leotiomycetes</taxon>
        <taxon>Helotiales</taxon>
        <taxon>Tricladiaceae</taxon>
        <taxon>Cudoniella</taxon>
    </lineage>
</organism>
<feature type="repeat" description="WD" evidence="8">
    <location>
        <begin position="391"/>
        <end position="428"/>
    </location>
</feature>
<dbReference type="AlphaFoldDB" id="A0A8H4R880"/>
<dbReference type="InterPro" id="IPR053826">
    <property type="entry name" value="WDR75"/>
</dbReference>
<evidence type="ECO:0000256" key="9">
    <source>
        <dbReference type="SAM" id="MobiDB-lite"/>
    </source>
</evidence>
<dbReference type="EMBL" id="JAAMPI010001788">
    <property type="protein sequence ID" value="KAF4624054.1"/>
    <property type="molecule type" value="Genomic_DNA"/>
</dbReference>
<evidence type="ECO:0000313" key="10">
    <source>
        <dbReference type="EMBL" id="KAF4624054.1"/>
    </source>
</evidence>
<evidence type="ECO:0000256" key="3">
    <source>
        <dbReference type="ARBA" id="ARBA00022552"/>
    </source>
</evidence>
<gene>
    <name evidence="10" type="ORF">G7Y89_g14122</name>
</gene>
<feature type="region of interest" description="Disordered" evidence="9">
    <location>
        <begin position="946"/>
        <end position="978"/>
    </location>
</feature>
<evidence type="ECO:0000256" key="5">
    <source>
        <dbReference type="ARBA" id="ARBA00022737"/>
    </source>
</evidence>
<proteinExistence type="predicted"/>
<comment type="caution">
    <text evidence="10">The sequence shown here is derived from an EMBL/GenBank/DDBJ whole genome shotgun (WGS) entry which is preliminary data.</text>
</comment>
<dbReference type="InterPro" id="IPR015943">
    <property type="entry name" value="WD40/YVTN_repeat-like_dom_sf"/>
</dbReference>
<keyword evidence="3" id="KW-0698">rRNA processing</keyword>
<dbReference type="PANTHER" id="PTHR44215:SF1">
    <property type="entry name" value="WD REPEAT-CONTAINING PROTEIN 75"/>
    <property type="match status" value="1"/>
</dbReference>
<dbReference type="PANTHER" id="PTHR44215">
    <property type="entry name" value="WD REPEAT-CONTAINING PROTEIN 75"/>
    <property type="match status" value="1"/>
</dbReference>
<dbReference type="InterPro" id="IPR036322">
    <property type="entry name" value="WD40_repeat_dom_sf"/>
</dbReference>
<dbReference type="OrthoDB" id="4096at2759"/>
<evidence type="ECO:0000313" key="11">
    <source>
        <dbReference type="Proteomes" id="UP000566819"/>
    </source>
</evidence>
<keyword evidence="5" id="KW-0677">Repeat</keyword>
<dbReference type="GO" id="GO:0006364">
    <property type="term" value="P:rRNA processing"/>
    <property type="evidence" value="ECO:0007669"/>
    <property type="project" value="UniProtKB-KW"/>
</dbReference>
<dbReference type="SUPFAM" id="SSF50978">
    <property type="entry name" value="WD40 repeat-like"/>
    <property type="match status" value="1"/>
</dbReference>
<protein>
    <submittedName>
        <fullName evidence="10">Uncharacterized protein</fullName>
    </submittedName>
</protein>
<evidence type="ECO:0000256" key="7">
    <source>
        <dbReference type="ARBA" id="ARBA00023242"/>
    </source>
</evidence>
<dbReference type="Gene3D" id="2.130.10.10">
    <property type="entry name" value="YVTN repeat-like/Quinoprotein amine dehydrogenase"/>
    <property type="match status" value="2"/>
</dbReference>
<dbReference type="InterPro" id="IPR001680">
    <property type="entry name" value="WD40_rpt"/>
</dbReference>
<dbReference type="SMART" id="SM00320">
    <property type="entry name" value="WD40"/>
    <property type="match status" value="4"/>
</dbReference>
<keyword evidence="6" id="KW-0804">Transcription</keyword>
<feature type="compositionally biased region" description="Basic and acidic residues" evidence="9">
    <location>
        <begin position="16"/>
        <end position="28"/>
    </location>
</feature>
<sequence>MASALKRKRGPMEVPETPKRAKSIKDSTVDPLQKLSSSNAGWEAAFNPPPKAKELARRNGINGDTNSPQINSEIKSASPEAIDFEDLKQGDQYVDKPVASKLGEKWKDGVKSKIWALSESIGGRMINVDPVFSIDEKFIIVASRTSLHVYSTSNSLLTRSIKPKISGTQANTRIITYCLSPTDSNIIWVACSDGSIYSIDWRSGEGADQWWGISSTGCIHMAVASMESAGRRRDVVFTTEMRKDGRWRVTANELAPPNTSIKTVARTIYTSHNQVSFLKTAKEGAVIVGAAGDKIILGRLRSTDYDTVDKIKYEFRVFEATDSISSLDLKVSDRSWTEDSKKSILKRIPVVDLVVGDVRGAIFVHNDLLANIIRSQDGTLPPGISLAPRKLHWHRQTVHTVKWSLDGNYVISGGTETVLVLWQLDTGKIQCLPHMSATIQNVVVSPTGSSYGIQLADNSAMILSTAELQPTTSIAGIQASVLSSEETPGSTVLRLREESWKPPLVQRIPAAINPALPSQLLLAVGQTQEIDTSDPLVLGSPFLQTYDLGSGHNLSRQALTRSNIININTTPSAHRVSEPRVTHMKLSHDGNWLATVDEWMPPERDVSFLGHQKRDLEADRQCRREVFLKFWQWSDENNTWELVSRINSPHTQGRNSSNAGRVLDLAADPEFLRFSTIGEDGVVSIWSTKARKRDGVFVQGNDGKAFRNWYCQHAISLGNLGFSEENEVIDINSASGCVAFSEDGSVLAAACSSQNGLLHLLDPDSGVVRQSTTGLFRGPVTRMEFLGPDLITLSEQLSVFDLVSNEINFSIRLASNVKQLSDEQKREMMHLAVDRKSRTFAVALPVLNIADKDTKSLAHRQSELFIFHRDEPEPQLQQISSIITSLLPAADSEGFIVLDTAAEVRTVHKKGSQIITTLAQSTEALQLETDFVESSGELLRLVEDTNDEEMEDYQPLTPVATQDSTEDDEENEAPVVSQQKLSEIFDIGPSFALPPLEEMFYQVAGLFSSRPFAQNVS</sequence>
<dbReference type="PROSITE" id="PS50082">
    <property type="entry name" value="WD_REPEATS_2"/>
    <property type="match status" value="1"/>
</dbReference>
<dbReference type="Proteomes" id="UP000566819">
    <property type="component" value="Unassembled WGS sequence"/>
</dbReference>
<keyword evidence="4 8" id="KW-0853">WD repeat</keyword>
<dbReference type="Pfam" id="PF00400">
    <property type="entry name" value="WD40"/>
    <property type="match status" value="1"/>
</dbReference>
<name>A0A8H4R880_9HELO</name>
<keyword evidence="2" id="KW-0690">Ribosome biogenesis</keyword>
<dbReference type="PROSITE" id="PS50294">
    <property type="entry name" value="WD_REPEATS_REGION"/>
    <property type="match status" value="1"/>
</dbReference>
<evidence type="ECO:0000256" key="4">
    <source>
        <dbReference type="ARBA" id="ARBA00022574"/>
    </source>
</evidence>
<evidence type="ECO:0000256" key="6">
    <source>
        <dbReference type="ARBA" id="ARBA00023163"/>
    </source>
</evidence>
<keyword evidence="11" id="KW-1185">Reference proteome</keyword>
<dbReference type="CDD" id="cd23952">
    <property type="entry name" value="Utp17_CTD"/>
    <property type="match status" value="1"/>
</dbReference>
<comment type="subcellular location">
    <subcellularLocation>
        <location evidence="1">Nucleus</location>
        <location evidence="1">Nucleolus</location>
    </subcellularLocation>
</comment>
<dbReference type="SUPFAM" id="SSF117289">
    <property type="entry name" value="Nucleoporin domain"/>
    <property type="match status" value="1"/>
</dbReference>
<feature type="compositionally biased region" description="Polar residues" evidence="9">
    <location>
        <begin position="62"/>
        <end position="72"/>
    </location>
</feature>
<dbReference type="GO" id="GO:0032040">
    <property type="term" value="C:small-subunit processome"/>
    <property type="evidence" value="ECO:0007669"/>
    <property type="project" value="InterPro"/>
</dbReference>
<evidence type="ECO:0000256" key="8">
    <source>
        <dbReference type="PROSITE-ProRule" id="PRU00221"/>
    </source>
</evidence>